<evidence type="ECO:0000256" key="2">
    <source>
        <dbReference type="ARBA" id="ARBA00022617"/>
    </source>
</evidence>
<dbReference type="Gene3D" id="1.10.760.10">
    <property type="entry name" value="Cytochrome c-like domain"/>
    <property type="match status" value="1"/>
</dbReference>
<dbReference type="InterPro" id="IPR050597">
    <property type="entry name" value="Cytochrome_c_Oxidase_Subunit"/>
</dbReference>
<organism evidence="8">
    <name type="scientific">Boseongicola sp. SB0664_bin_43</name>
    <dbReference type="NCBI Taxonomy" id="2604844"/>
    <lineage>
        <taxon>Bacteria</taxon>
        <taxon>Pseudomonadati</taxon>
        <taxon>Pseudomonadota</taxon>
        <taxon>Alphaproteobacteria</taxon>
        <taxon>Rhodobacterales</taxon>
        <taxon>Paracoccaceae</taxon>
        <taxon>Boseongicola</taxon>
    </lineage>
</organism>
<evidence type="ECO:0000256" key="6">
    <source>
        <dbReference type="PROSITE-ProRule" id="PRU00433"/>
    </source>
</evidence>
<reference evidence="8" key="1">
    <citation type="submission" date="2019-09" db="EMBL/GenBank/DDBJ databases">
        <title>Characterisation of the sponge microbiome using genome-centric metagenomics.</title>
        <authorList>
            <person name="Engelberts J.P."/>
            <person name="Robbins S.J."/>
            <person name="De Goeij J.M."/>
            <person name="Aranda M."/>
            <person name="Bell S.C."/>
            <person name="Webster N.S."/>
        </authorList>
    </citation>
    <scope>NUCLEOTIDE SEQUENCE</scope>
    <source>
        <strain evidence="8">SB0664_bin_43</strain>
    </source>
</reference>
<dbReference type="PANTHER" id="PTHR33751">
    <property type="entry name" value="CBB3-TYPE CYTOCHROME C OXIDASE SUBUNIT FIXP"/>
    <property type="match status" value="1"/>
</dbReference>
<feature type="domain" description="Cytochrome c" evidence="7">
    <location>
        <begin position="27"/>
        <end position="106"/>
    </location>
</feature>
<keyword evidence="5 6" id="KW-0408">Iron</keyword>
<dbReference type="Pfam" id="PF00034">
    <property type="entry name" value="Cytochrom_C"/>
    <property type="match status" value="1"/>
</dbReference>
<keyword evidence="4" id="KW-0249">Electron transport</keyword>
<evidence type="ECO:0000313" key="8">
    <source>
        <dbReference type="EMBL" id="MXY35013.1"/>
    </source>
</evidence>
<protein>
    <submittedName>
        <fullName evidence="8">C-type cytochrome</fullName>
    </submittedName>
</protein>
<keyword evidence="1" id="KW-0813">Transport</keyword>
<dbReference type="EMBL" id="VXRY01000544">
    <property type="protein sequence ID" value="MXY35013.1"/>
    <property type="molecule type" value="Genomic_DNA"/>
</dbReference>
<evidence type="ECO:0000256" key="4">
    <source>
        <dbReference type="ARBA" id="ARBA00022982"/>
    </source>
</evidence>
<comment type="caution">
    <text evidence="8">The sequence shown here is derived from an EMBL/GenBank/DDBJ whole genome shotgun (WGS) entry which is preliminary data.</text>
</comment>
<keyword evidence="2 6" id="KW-0349">Heme</keyword>
<dbReference type="InterPro" id="IPR009056">
    <property type="entry name" value="Cyt_c-like_dom"/>
</dbReference>
<keyword evidence="3 6" id="KW-0479">Metal-binding</keyword>
<sequence length="110" mass="11218">MPSPDPDRVRHGVFAIFAAVLSGAGTVWAADGPLSVTVEACTTCHGPRGVSQGTMPTIAGIDGEGFAEALLAFRDGSRESTVMGRLVGPLSDEDIAEIAAYFAALPGADQ</sequence>
<accession>A0A6B0Y4V5</accession>
<proteinExistence type="predicted"/>
<dbReference type="PROSITE" id="PS51007">
    <property type="entry name" value="CYTC"/>
    <property type="match status" value="1"/>
</dbReference>
<dbReference type="AlphaFoldDB" id="A0A6B0Y4V5"/>
<dbReference type="SUPFAM" id="SSF46626">
    <property type="entry name" value="Cytochrome c"/>
    <property type="match status" value="1"/>
</dbReference>
<dbReference type="InterPro" id="IPR036909">
    <property type="entry name" value="Cyt_c-like_dom_sf"/>
</dbReference>
<evidence type="ECO:0000256" key="1">
    <source>
        <dbReference type="ARBA" id="ARBA00022448"/>
    </source>
</evidence>
<evidence type="ECO:0000256" key="5">
    <source>
        <dbReference type="ARBA" id="ARBA00023004"/>
    </source>
</evidence>
<gene>
    <name evidence="8" type="ORF">F4Y60_13210</name>
</gene>
<dbReference type="PANTHER" id="PTHR33751:SF9">
    <property type="entry name" value="CYTOCHROME C4"/>
    <property type="match status" value="1"/>
</dbReference>
<dbReference type="GO" id="GO:0020037">
    <property type="term" value="F:heme binding"/>
    <property type="evidence" value="ECO:0007669"/>
    <property type="project" value="InterPro"/>
</dbReference>
<evidence type="ECO:0000256" key="3">
    <source>
        <dbReference type="ARBA" id="ARBA00022723"/>
    </source>
</evidence>
<dbReference type="GO" id="GO:0009055">
    <property type="term" value="F:electron transfer activity"/>
    <property type="evidence" value="ECO:0007669"/>
    <property type="project" value="InterPro"/>
</dbReference>
<evidence type="ECO:0000259" key="7">
    <source>
        <dbReference type="PROSITE" id="PS51007"/>
    </source>
</evidence>
<name>A0A6B0Y4V5_9RHOB</name>
<dbReference type="GO" id="GO:0046872">
    <property type="term" value="F:metal ion binding"/>
    <property type="evidence" value="ECO:0007669"/>
    <property type="project" value="UniProtKB-KW"/>
</dbReference>